<dbReference type="Pfam" id="PF01957">
    <property type="entry name" value="NfeD"/>
    <property type="match status" value="1"/>
</dbReference>
<feature type="transmembrane region" description="Helical" evidence="5">
    <location>
        <begin position="331"/>
        <end position="348"/>
    </location>
</feature>
<evidence type="ECO:0000256" key="2">
    <source>
        <dbReference type="ARBA" id="ARBA00022692"/>
    </source>
</evidence>
<evidence type="ECO:0000256" key="1">
    <source>
        <dbReference type="ARBA" id="ARBA00004141"/>
    </source>
</evidence>
<dbReference type="SUPFAM" id="SSF141322">
    <property type="entry name" value="NfeD domain-like"/>
    <property type="match status" value="1"/>
</dbReference>
<dbReference type="Gene3D" id="2.40.50.140">
    <property type="entry name" value="Nucleic acid-binding proteins"/>
    <property type="match status" value="1"/>
</dbReference>
<dbReference type="InterPro" id="IPR052165">
    <property type="entry name" value="Membrane_assoc_protease"/>
</dbReference>
<keyword evidence="3 5" id="KW-1133">Transmembrane helix</keyword>
<evidence type="ECO:0000313" key="10">
    <source>
        <dbReference type="Proteomes" id="UP001453229"/>
    </source>
</evidence>
<evidence type="ECO:0000313" key="9">
    <source>
        <dbReference type="EMBL" id="XAD56401.1"/>
    </source>
</evidence>
<keyword evidence="4 5" id="KW-0472">Membrane</keyword>
<evidence type="ECO:0000256" key="3">
    <source>
        <dbReference type="ARBA" id="ARBA00022989"/>
    </source>
</evidence>
<dbReference type="InterPro" id="IPR029045">
    <property type="entry name" value="ClpP/crotonase-like_dom_sf"/>
</dbReference>
<evidence type="ECO:0000259" key="6">
    <source>
        <dbReference type="Pfam" id="PF01957"/>
    </source>
</evidence>
<dbReference type="Pfam" id="PF24961">
    <property type="entry name" value="NfeD_membrane"/>
    <property type="match status" value="1"/>
</dbReference>
<evidence type="ECO:0000259" key="7">
    <source>
        <dbReference type="Pfam" id="PF24961"/>
    </source>
</evidence>
<feature type="transmembrane region" description="Helical" evidence="5">
    <location>
        <begin position="282"/>
        <end position="301"/>
    </location>
</feature>
<accession>A0ABZ3CZC9</accession>
<protein>
    <submittedName>
        <fullName evidence="9">Nodulation protein NfeD</fullName>
    </submittedName>
</protein>
<dbReference type="CDD" id="cd07020">
    <property type="entry name" value="Clp_protease_NfeD_1"/>
    <property type="match status" value="1"/>
</dbReference>
<evidence type="ECO:0000256" key="4">
    <source>
        <dbReference type="ARBA" id="ARBA00023136"/>
    </source>
</evidence>
<dbReference type="PANTHER" id="PTHR33507:SF4">
    <property type="entry name" value="NODULATION COMPETITIVENESS PROTEIN NFED"/>
    <property type="match status" value="1"/>
</dbReference>
<feature type="domain" description="NfeD-like C-terminal" evidence="6">
    <location>
        <begin position="390"/>
        <end position="446"/>
    </location>
</feature>
<evidence type="ECO:0000259" key="8">
    <source>
        <dbReference type="Pfam" id="PF25145"/>
    </source>
</evidence>
<feature type="domain" description="NfeD1b N-terminal" evidence="8">
    <location>
        <begin position="47"/>
        <end position="208"/>
    </location>
</feature>
<dbReference type="Gene3D" id="3.90.226.10">
    <property type="entry name" value="2-enoyl-CoA Hydratase, Chain A, domain 1"/>
    <property type="match status" value="1"/>
</dbReference>
<keyword evidence="10" id="KW-1185">Reference proteome</keyword>
<dbReference type="InterPro" id="IPR056738">
    <property type="entry name" value="NfeD1b_N"/>
</dbReference>
<dbReference type="InterPro" id="IPR056739">
    <property type="entry name" value="NfeD_membrane"/>
</dbReference>
<comment type="subcellular location">
    <subcellularLocation>
        <location evidence="1">Membrane</location>
        <topology evidence="1">Multi-pass membrane protein</topology>
    </subcellularLocation>
</comment>
<name>A0ABZ3CZC9_9GAMM</name>
<proteinExistence type="predicted"/>
<sequence>MFHSTGGTRRFPTRRQRRAGWLACLVVGGLLALAALVQASSASRALVLTLDDSINPATRDYVERGIRQAESMGASLLVVELDTPGGQVESMRRLAQSILVSEVPVAIYVTPSGARAASAGTYLLYASPIAAMAPGTHLGSATPVTLGDTTGENANGEAMHRKMVEDAVATIRGYAQRHGRNADWAEQAVREAANLGAREALDRNVIDLVATDLDDLLAQLDGRRVTLEDGTRTLSTEGIEVVRELPDWRTSLLSFIANPTIAYGLLLIGFYGLVFELASPGTIVPGVVGAISLLLGLFAFQVLSIDLAGLGLVLLGLVMIVGEAFLPSFGALGVGGIAAFVIGSILLMEEANSAVAWPLIGGTALVAAGFLLWGVIRLMGVRRRLPLTGREELIGAEAVALGDFAAGRGKVLLHGERWRARGEARIHKGDKLRVTALDGLTVSVEPTGVARPPTSN</sequence>
<dbReference type="PANTHER" id="PTHR33507">
    <property type="entry name" value="INNER MEMBRANE PROTEIN YBBJ"/>
    <property type="match status" value="1"/>
</dbReference>
<feature type="domain" description="NfeD integral membrane" evidence="7">
    <location>
        <begin position="260"/>
        <end position="376"/>
    </location>
</feature>
<dbReference type="InterPro" id="IPR002810">
    <property type="entry name" value="NfeD-like_C"/>
</dbReference>
<keyword evidence="2 5" id="KW-0812">Transmembrane</keyword>
<reference evidence="9 10" key="1">
    <citation type="submission" date="2024-04" db="EMBL/GenBank/DDBJ databases">
        <title>Salinicola lusitanus LLJ914,a marine bacterium isolated from the Okinawa Trough.</title>
        <authorList>
            <person name="Li J."/>
        </authorList>
    </citation>
    <scope>NUCLEOTIDE SEQUENCE [LARGE SCALE GENOMIC DNA]</scope>
    <source>
        <strain evidence="9 10">LLJ914</strain>
    </source>
</reference>
<evidence type="ECO:0000256" key="5">
    <source>
        <dbReference type="SAM" id="Phobius"/>
    </source>
</evidence>
<dbReference type="RefSeq" id="WP_342596460.1">
    <property type="nucleotide sequence ID" value="NZ_CP151919.1"/>
</dbReference>
<dbReference type="EMBL" id="CP151919">
    <property type="protein sequence ID" value="XAD56401.1"/>
    <property type="molecule type" value="Genomic_DNA"/>
</dbReference>
<organism evidence="9 10">
    <name type="scientific">Salinicola lusitanus</name>
    <dbReference type="NCBI Taxonomy" id="1949085"/>
    <lineage>
        <taxon>Bacteria</taxon>
        <taxon>Pseudomonadati</taxon>
        <taxon>Pseudomonadota</taxon>
        <taxon>Gammaproteobacteria</taxon>
        <taxon>Oceanospirillales</taxon>
        <taxon>Halomonadaceae</taxon>
        <taxon>Salinicola</taxon>
    </lineage>
</organism>
<gene>
    <name evidence="9" type="ORF">AAGT95_10545</name>
</gene>
<dbReference type="SUPFAM" id="SSF52096">
    <property type="entry name" value="ClpP/crotonase"/>
    <property type="match status" value="1"/>
</dbReference>
<dbReference type="Pfam" id="PF25145">
    <property type="entry name" value="NfeD1b_N"/>
    <property type="match status" value="1"/>
</dbReference>
<dbReference type="InterPro" id="IPR012340">
    <property type="entry name" value="NA-bd_OB-fold"/>
</dbReference>
<dbReference type="Proteomes" id="UP001453229">
    <property type="component" value="Chromosome"/>
</dbReference>
<feature type="transmembrane region" description="Helical" evidence="5">
    <location>
        <begin position="252"/>
        <end position="275"/>
    </location>
</feature>
<feature type="transmembrane region" description="Helical" evidence="5">
    <location>
        <begin position="354"/>
        <end position="376"/>
    </location>
</feature>